<accession>A0ABV0YC91</accession>
<sequence>MCKSLDMMANPLSQVSKTRIETFSVVCGHYCLMTLRTDEILWCKGWMQKLLSMSDQCMPARPETSQRSKKNALSLHHRKQRQA</sequence>
<comment type="caution">
    <text evidence="2">The sequence shown here is derived from an EMBL/GenBank/DDBJ whole genome shotgun (WGS) entry which is preliminary data.</text>
</comment>
<name>A0ABV0YC91_9TELE</name>
<dbReference type="EMBL" id="JAHRIP010028770">
    <property type="protein sequence ID" value="MEQ2291080.1"/>
    <property type="molecule type" value="Genomic_DNA"/>
</dbReference>
<evidence type="ECO:0000256" key="1">
    <source>
        <dbReference type="SAM" id="MobiDB-lite"/>
    </source>
</evidence>
<feature type="region of interest" description="Disordered" evidence="1">
    <location>
        <begin position="58"/>
        <end position="83"/>
    </location>
</feature>
<gene>
    <name evidence="2" type="ORF">AMECASPLE_009792</name>
</gene>
<evidence type="ECO:0000313" key="3">
    <source>
        <dbReference type="Proteomes" id="UP001469553"/>
    </source>
</evidence>
<proteinExistence type="predicted"/>
<feature type="compositionally biased region" description="Basic residues" evidence="1">
    <location>
        <begin position="67"/>
        <end position="83"/>
    </location>
</feature>
<dbReference type="Proteomes" id="UP001469553">
    <property type="component" value="Unassembled WGS sequence"/>
</dbReference>
<organism evidence="2 3">
    <name type="scientific">Ameca splendens</name>
    <dbReference type="NCBI Taxonomy" id="208324"/>
    <lineage>
        <taxon>Eukaryota</taxon>
        <taxon>Metazoa</taxon>
        <taxon>Chordata</taxon>
        <taxon>Craniata</taxon>
        <taxon>Vertebrata</taxon>
        <taxon>Euteleostomi</taxon>
        <taxon>Actinopterygii</taxon>
        <taxon>Neopterygii</taxon>
        <taxon>Teleostei</taxon>
        <taxon>Neoteleostei</taxon>
        <taxon>Acanthomorphata</taxon>
        <taxon>Ovalentaria</taxon>
        <taxon>Atherinomorphae</taxon>
        <taxon>Cyprinodontiformes</taxon>
        <taxon>Goodeidae</taxon>
        <taxon>Ameca</taxon>
    </lineage>
</organism>
<evidence type="ECO:0000313" key="2">
    <source>
        <dbReference type="EMBL" id="MEQ2291080.1"/>
    </source>
</evidence>
<reference evidence="2 3" key="1">
    <citation type="submission" date="2021-06" db="EMBL/GenBank/DDBJ databases">
        <authorList>
            <person name="Palmer J.M."/>
        </authorList>
    </citation>
    <scope>NUCLEOTIDE SEQUENCE [LARGE SCALE GENOMIC DNA]</scope>
    <source>
        <strain evidence="2 3">AS_MEX2019</strain>
        <tissue evidence="2">Muscle</tissue>
    </source>
</reference>
<protein>
    <submittedName>
        <fullName evidence="2">Uncharacterized protein</fullName>
    </submittedName>
</protein>
<keyword evidence="3" id="KW-1185">Reference proteome</keyword>